<keyword evidence="2" id="KW-1185">Reference proteome</keyword>
<dbReference type="Proteomes" id="UP000663505">
    <property type="component" value="Chromosome"/>
</dbReference>
<gene>
    <name evidence="1" type="ORF">JZ786_11225</name>
</gene>
<reference evidence="1 2" key="1">
    <citation type="submission" date="2021-02" db="EMBL/GenBank/DDBJ databases">
        <title>Alicyclobacillus curvatus sp. nov. and Alicyclobacillus mengziensis sp. nov., two acidophilic bacteria isolated from acid mine drainage.</title>
        <authorList>
            <person name="Huang Y."/>
        </authorList>
    </citation>
    <scope>NUCLEOTIDE SEQUENCE [LARGE SCALE GENOMIC DNA]</scope>
    <source>
        <strain evidence="1 2">S30H14</strain>
    </source>
</reference>
<evidence type="ECO:0000313" key="2">
    <source>
        <dbReference type="Proteomes" id="UP000663505"/>
    </source>
</evidence>
<dbReference type="EMBL" id="CP071182">
    <property type="protein sequence ID" value="QSO49425.1"/>
    <property type="molecule type" value="Genomic_DNA"/>
</dbReference>
<protein>
    <recommendedName>
        <fullName evidence="3">DUF1641 domain-containing protein</fullName>
    </recommendedName>
</protein>
<dbReference type="AlphaFoldDB" id="A0A9X7W322"/>
<evidence type="ECO:0000313" key="1">
    <source>
        <dbReference type="EMBL" id="QSO49425.1"/>
    </source>
</evidence>
<evidence type="ECO:0008006" key="3">
    <source>
        <dbReference type="Google" id="ProtNLM"/>
    </source>
</evidence>
<dbReference type="RefSeq" id="WP_206658736.1">
    <property type="nucleotide sequence ID" value="NZ_CP071182.1"/>
</dbReference>
<organism evidence="1 2">
    <name type="scientific">Alicyclobacillus mengziensis</name>
    <dbReference type="NCBI Taxonomy" id="2931921"/>
    <lineage>
        <taxon>Bacteria</taxon>
        <taxon>Bacillati</taxon>
        <taxon>Bacillota</taxon>
        <taxon>Bacilli</taxon>
        <taxon>Bacillales</taxon>
        <taxon>Alicyclobacillaceae</taxon>
        <taxon>Alicyclobacillus</taxon>
    </lineage>
</organism>
<dbReference type="KEGG" id="afx:JZ786_11225"/>
<sequence length="146" mass="16264">MMNLDHDRILDDFPELGYQLASQLEDWQHDGMLGKVGQLLILLANATDGMSSDEVRAFTDKWTRTLEFVDELLSVPEIRKLGEVLKPATSYQRLSMETGTSMDAGKQDTHDLLEVIEQLQQPEVLAGLDLVIGVVRGIGRAALAQR</sequence>
<proteinExistence type="predicted"/>
<name>A0A9X7W322_9BACL</name>
<accession>A0A9X7W322</accession>